<dbReference type="Pfam" id="PF04909">
    <property type="entry name" value="Amidohydro_2"/>
    <property type="match status" value="1"/>
</dbReference>
<proteinExistence type="predicted"/>
<dbReference type="EMBL" id="BJVJ01000016">
    <property type="protein sequence ID" value="GEL23149.1"/>
    <property type="molecule type" value="Genomic_DNA"/>
</dbReference>
<dbReference type="PANTHER" id="PTHR21240">
    <property type="entry name" value="2-AMINO-3-CARBOXYLMUCONATE-6-SEMIALDEHYDE DECARBOXYLASE"/>
    <property type="match status" value="1"/>
</dbReference>
<gene>
    <name evidence="3" type="ORF">PSU4_21030</name>
</gene>
<organism evidence="3 4">
    <name type="scientific">Pseudonocardia sulfidoxydans NBRC 16205</name>
    <dbReference type="NCBI Taxonomy" id="1223511"/>
    <lineage>
        <taxon>Bacteria</taxon>
        <taxon>Bacillati</taxon>
        <taxon>Actinomycetota</taxon>
        <taxon>Actinomycetes</taxon>
        <taxon>Pseudonocardiales</taxon>
        <taxon>Pseudonocardiaceae</taxon>
        <taxon>Pseudonocardia</taxon>
    </lineage>
</organism>
<dbReference type="PANTHER" id="PTHR21240:SF19">
    <property type="entry name" value="CATALYTIC_ HYDROLASE"/>
    <property type="match status" value="1"/>
</dbReference>
<dbReference type="AlphaFoldDB" id="A0A511DEC0"/>
<keyword evidence="4" id="KW-1185">Reference proteome</keyword>
<dbReference type="GO" id="GO:0016787">
    <property type="term" value="F:hydrolase activity"/>
    <property type="evidence" value="ECO:0007669"/>
    <property type="project" value="InterPro"/>
</dbReference>
<evidence type="ECO:0000259" key="2">
    <source>
        <dbReference type="Pfam" id="PF04909"/>
    </source>
</evidence>
<keyword evidence="1" id="KW-0456">Lyase</keyword>
<dbReference type="OrthoDB" id="1407586at2"/>
<name>A0A511DEC0_9PSEU</name>
<evidence type="ECO:0000256" key="1">
    <source>
        <dbReference type="ARBA" id="ARBA00023239"/>
    </source>
</evidence>
<comment type="caution">
    <text evidence="3">The sequence shown here is derived from an EMBL/GenBank/DDBJ whole genome shotgun (WGS) entry which is preliminary data.</text>
</comment>
<dbReference type="SUPFAM" id="SSF51556">
    <property type="entry name" value="Metallo-dependent hydrolases"/>
    <property type="match status" value="1"/>
</dbReference>
<dbReference type="GO" id="GO:0016831">
    <property type="term" value="F:carboxy-lyase activity"/>
    <property type="evidence" value="ECO:0007669"/>
    <property type="project" value="InterPro"/>
</dbReference>
<dbReference type="InterPro" id="IPR032466">
    <property type="entry name" value="Metal_Hydrolase"/>
</dbReference>
<dbReference type="Proteomes" id="UP000321685">
    <property type="component" value="Unassembled WGS sequence"/>
</dbReference>
<dbReference type="InterPro" id="IPR006680">
    <property type="entry name" value="Amidohydro-rel"/>
</dbReference>
<evidence type="ECO:0000313" key="4">
    <source>
        <dbReference type="Proteomes" id="UP000321685"/>
    </source>
</evidence>
<dbReference type="InterPro" id="IPR032465">
    <property type="entry name" value="ACMSD"/>
</dbReference>
<protein>
    <recommendedName>
        <fullName evidence="2">Amidohydrolase-related domain-containing protein</fullName>
    </recommendedName>
</protein>
<reference evidence="3 4" key="1">
    <citation type="submission" date="2019-07" db="EMBL/GenBank/DDBJ databases">
        <title>Whole genome shotgun sequence of Pseudonocardia sulfidoxydans NBRC 16205.</title>
        <authorList>
            <person name="Hosoyama A."/>
            <person name="Uohara A."/>
            <person name="Ohji S."/>
            <person name="Ichikawa N."/>
        </authorList>
    </citation>
    <scope>NUCLEOTIDE SEQUENCE [LARGE SCALE GENOMIC DNA]</scope>
    <source>
        <strain evidence="3 4">NBRC 16205</strain>
    </source>
</reference>
<feature type="domain" description="Amidohydrolase-related" evidence="2">
    <location>
        <begin position="99"/>
        <end position="317"/>
    </location>
</feature>
<dbReference type="RefSeq" id="WP_147105692.1">
    <property type="nucleotide sequence ID" value="NZ_BJVJ01000016.1"/>
</dbReference>
<evidence type="ECO:0000313" key="3">
    <source>
        <dbReference type="EMBL" id="GEL23149.1"/>
    </source>
</evidence>
<dbReference type="CDD" id="cd01292">
    <property type="entry name" value="metallo-dependent_hydrolases"/>
    <property type="match status" value="1"/>
</dbReference>
<sequence length="322" mass="35552">MAPIIDAHVHLFDHGFLPSAWHDATAWRWATRTFPSRDPEIVRGKIMDGLVDPGGELLRAEMDRVGIDSSVVIGLDWGWALGEQDVPIEDVHEAYRAIQAGDVGGLAGRFFGVVGIDPRRPNALEMTEKLIVDHRFRGYKLYPPCGYHPYDEACQPLLELCQELGVPVIVHSAPVGYPMRTRFAHPHGVNDVQAEHPELVLVLAHAGHGGWEAEAKDMAVRHPGTYLELSNWNHDIDIDADATAHAVLAMRDAVGAHRILFGSDHFGGRRFSGGTNLPRWIDFFRDLPQRAPRLGSSISTEEIDLILGLNAARVYDIPVTGA</sequence>
<accession>A0A511DEC0</accession>
<dbReference type="Gene3D" id="3.20.20.140">
    <property type="entry name" value="Metal-dependent hydrolases"/>
    <property type="match status" value="1"/>
</dbReference>